<gene>
    <name evidence="2" type="ORF">STAS_14192</name>
</gene>
<dbReference type="EMBL" id="BKCP01005405">
    <property type="protein sequence ID" value="GER37757.1"/>
    <property type="molecule type" value="Genomic_DNA"/>
</dbReference>
<dbReference type="Proteomes" id="UP000325081">
    <property type="component" value="Unassembled WGS sequence"/>
</dbReference>
<comment type="caution">
    <text evidence="2">The sequence shown here is derived from an EMBL/GenBank/DDBJ whole genome shotgun (WGS) entry which is preliminary data.</text>
</comment>
<reference evidence="3" key="1">
    <citation type="journal article" date="2019" name="Curr. Biol.">
        <title>Genome Sequence of Striga asiatica Provides Insight into the Evolution of Plant Parasitism.</title>
        <authorList>
            <person name="Yoshida S."/>
            <person name="Kim S."/>
            <person name="Wafula E.K."/>
            <person name="Tanskanen J."/>
            <person name="Kim Y.M."/>
            <person name="Honaas L."/>
            <person name="Yang Z."/>
            <person name="Spallek T."/>
            <person name="Conn C.E."/>
            <person name="Ichihashi Y."/>
            <person name="Cheong K."/>
            <person name="Cui S."/>
            <person name="Der J.P."/>
            <person name="Gundlach H."/>
            <person name="Jiao Y."/>
            <person name="Hori C."/>
            <person name="Ishida J.K."/>
            <person name="Kasahara H."/>
            <person name="Kiba T."/>
            <person name="Kim M.S."/>
            <person name="Koo N."/>
            <person name="Laohavisit A."/>
            <person name="Lee Y.H."/>
            <person name="Lumba S."/>
            <person name="McCourt P."/>
            <person name="Mortimer J.C."/>
            <person name="Mutuku J.M."/>
            <person name="Nomura T."/>
            <person name="Sasaki-Sekimoto Y."/>
            <person name="Seto Y."/>
            <person name="Wang Y."/>
            <person name="Wakatake T."/>
            <person name="Sakakibara H."/>
            <person name="Demura T."/>
            <person name="Yamaguchi S."/>
            <person name="Yoneyama K."/>
            <person name="Manabe R.I."/>
            <person name="Nelson D.C."/>
            <person name="Schulman A.H."/>
            <person name="Timko M.P."/>
            <person name="dePamphilis C.W."/>
            <person name="Choi D."/>
            <person name="Shirasu K."/>
        </authorList>
    </citation>
    <scope>NUCLEOTIDE SEQUENCE [LARGE SCALE GENOMIC DNA]</scope>
    <source>
        <strain evidence="3">cv. UVA1</strain>
    </source>
</reference>
<feature type="region of interest" description="Disordered" evidence="1">
    <location>
        <begin position="76"/>
        <end position="109"/>
    </location>
</feature>
<evidence type="ECO:0000256" key="1">
    <source>
        <dbReference type="SAM" id="MobiDB-lite"/>
    </source>
</evidence>
<organism evidence="2 3">
    <name type="scientific">Striga asiatica</name>
    <name type="common">Asiatic witchweed</name>
    <name type="synonym">Buchnera asiatica</name>
    <dbReference type="NCBI Taxonomy" id="4170"/>
    <lineage>
        <taxon>Eukaryota</taxon>
        <taxon>Viridiplantae</taxon>
        <taxon>Streptophyta</taxon>
        <taxon>Embryophyta</taxon>
        <taxon>Tracheophyta</taxon>
        <taxon>Spermatophyta</taxon>
        <taxon>Magnoliopsida</taxon>
        <taxon>eudicotyledons</taxon>
        <taxon>Gunneridae</taxon>
        <taxon>Pentapetalae</taxon>
        <taxon>asterids</taxon>
        <taxon>lamiids</taxon>
        <taxon>Lamiales</taxon>
        <taxon>Orobanchaceae</taxon>
        <taxon>Buchnereae</taxon>
        <taxon>Striga</taxon>
    </lineage>
</organism>
<protein>
    <submittedName>
        <fullName evidence="2">Ankyrin and armadillo repeat-containing protein</fullName>
    </submittedName>
</protein>
<proteinExistence type="predicted"/>
<sequence>MPSTDNHSLSSHETRQQKLKPNSDNRATLTEYQMPPFARAAIAQAAITFAARVPNGIHFAMPFLPKPRPLKRAKNHLAHTPKGPTKQPKNSWALLPPSSNSFAAKVPNKPHNITSISKRITMNVTKKRDSFEVYGLRHVFVL</sequence>
<feature type="region of interest" description="Disordered" evidence="1">
    <location>
        <begin position="1"/>
        <end position="25"/>
    </location>
</feature>
<keyword evidence="3" id="KW-1185">Reference proteome</keyword>
<name>A0A5A7Q065_STRAF</name>
<evidence type="ECO:0000313" key="3">
    <source>
        <dbReference type="Proteomes" id="UP000325081"/>
    </source>
</evidence>
<accession>A0A5A7Q065</accession>
<dbReference type="AlphaFoldDB" id="A0A5A7Q065"/>
<evidence type="ECO:0000313" key="2">
    <source>
        <dbReference type="EMBL" id="GER37757.1"/>
    </source>
</evidence>